<proteinExistence type="predicted"/>
<gene>
    <name evidence="2" type="ORF">LCGC14_0957610</name>
</gene>
<comment type="caution">
    <text evidence="2">The sequence shown here is derived from an EMBL/GenBank/DDBJ whole genome shotgun (WGS) entry which is preliminary data.</text>
</comment>
<sequence>MRKVKAYETTDGQLHKDEGAAREYQNELDRVRGIKAWADRYCYGGMTVSEIADTLINHGEELGI</sequence>
<protein>
    <submittedName>
        <fullName evidence="2">Uncharacterized protein</fullName>
    </submittedName>
</protein>
<reference evidence="2" key="1">
    <citation type="journal article" date="2015" name="Nature">
        <title>Complex archaea that bridge the gap between prokaryotes and eukaryotes.</title>
        <authorList>
            <person name="Spang A."/>
            <person name="Saw J.H."/>
            <person name="Jorgensen S.L."/>
            <person name="Zaremba-Niedzwiedzka K."/>
            <person name="Martijn J."/>
            <person name="Lind A.E."/>
            <person name="van Eijk R."/>
            <person name="Schleper C."/>
            <person name="Guy L."/>
            <person name="Ettema T.J."/>
        </authorList>
    </citation>
    <scope>NUCLEOTIDE SEQUENCE</scope>
</reference>
<accession>A0A0F9P1Q5</accession>
<evidence type="ECO:0000256" key="1">
    <source>
        <dbReference type="SAM" id="MobiDB-lite"/>
    </source>
</evidence>
<evidence type="ECO:0000313" key="2">
    <source>
        <dbReference type="EMBL" id="KKN18272.1"/>
    </source>
</evidence>
<dbReference type="AlphaFoldDB" id="A0A0F9P1Q5"/>
<organism evidence="2">
    <name type="scientific">marine sediment metagenome</name>
    <dbReference type="NCBI Taxonomy" id="412755"/>
    <lineage>
        <taxon>unclassified sequences</taxon>
        <taxon>metagenomes</taxon>
        <taxon>ecological metagenomes</taxon>
    </lineage>
</organism>
<dbReference type="EMBL" id="LAZR01003444">
    <property type="protein sequence ID" value="KKN18272.1"/>
    <property type="molecule type" value="Genomic_DNA"/>
</dbReference>
<name>A0A0F9P1Q5_9ZZZZ</name>
<feature type="region of interest" description="Disordered" evidence="1">
    <location>
        <begin position="1"/>
        <end position="22"/>
    </location>
</feature>